<comment type="caution">
    <text evidence="1">The sequence shown here is derived from an EMBL/GenBank/DDBJ whole genome shotgun (WGS) entry which is preliminary data.</text>
</comment>
<evidence type="ECO:0000313" key="1">
    <source>
        <dbReference type="EMBL" id="GFO35878.1"/>
    </source>
</evidence>
<protein>
    <submittedName>
        <fullName evidence="1">Metalloendopeptidase</fullName>
    </submittedName>
</protein>
<dbReference type="PANTHER" id="PTHR39369:SF6">
    <property type="entry name" value="LIN-24 (TWENTY-FOUR) LIKE"/>
    <property type="match status" value="1"/>
</dbReference>
<dbReference type="AlphaFoldDB" id="A0AAV4CVF8"/>
<dbReference type="CDD" id="cd20237">
    <property type="entry name" value="PFM_LIN24-like"/>
    <property type="match status" value="1"/>
</dbReference>
<sequence length="316" mass="35785">MFCCNISMPEQKEETPVIVDLSEILRDKAWLLWHSSFSWLQKRRWKRHHFDIEVPQNYYVFEDVTSPQEQRPLVSSNNNFDVQQQVQRQQPQMGLVTNAGKQAETVTIDTKFDNGTGEKQTYKFRFEKTRRTDVTVSFQKGFTFGTTTSFKVGLPQILGGETGVEAGASTEYQVTNSKGQTFEESVVMEATSDIVVDAHKCYVADVKLQDIHVMKPFRSTTRMRLPQGYAPVYIKRKSDGKQVSVYKVRNLKTVFGNCSCVKTSTAVPEAAGETTGTGSPAPKYDGKWIDFITEGYVEGTFASNHEILLRNVDRAL</sequence>
<dbReference type="Gene3D" id="2.170.15.10">
    <property type="entry name" value="Proaerolysin, chain A, domain 3"/>
    <property type="match status" value="1"/>
</dbReference>
<proteinExistence type="predicted"/>
<dbReference type="InterPro" id="IPR004991">
    <property type="entry name" value="Aerolysin-like"/>
</dbReference>
<accession>A0AAV4CVF8</accession>
<reference evidence="1 2" key="1">
    <citation type="journal article" date="2021" name="Elife">
        <title>Chloroplast acquisition without the gene transfer in kleptoplastic sea slugs, Plakobranchus ocellatus.</title>
        <authorList>
            <person name="Maeda T."/>
            <person name="Takahashi S."/>
            <person name="Yoshida T."/>
            <person name="Shimamura S."/>
            <person name="Takaki Y."/>
            <person name="Nagai Y."/>
            <person name="Toyoda A."/>
            <person name="Suzuki Y."/>
            <person name="Arimoto A."/>
            <person name="Ishii H."/>
            <person name="Satoh N."/>
            <person name="Nishiyama T."/>
            <person name="Hasebe M."/>
            <person name="Maruyama T."/>
            <person name="Minagawa J."/>
            <person name="Obokata J."/>
            <person name="Shigenobu S."/>
        </authorList>
    </citation>
    <scope>NUCLEOTIDE SEQUENCE [LARGE SCALE GENOMIC DNA]</scope>
</reference>
<dbReference type="Pfam" id="PF03318">
    <property type="entry name" value="ETX_MTX2"/>
    <property type="match status" value="1"/>
</dbReference>
<gene>
    <name evidence="1" type="ORF">PoB_006238300</name>
</gene>
<dbReference type="Proteomes" id="UP000735302">
    <property type="component" value="Unassembled WGS sequence"/>
</dbReference>
<evidence type="ECO:0000313" key="2">
    <source>
        <dbReference type="Proteomes" id="UP000735302"/>
    </source>
</evidence>
<dbReference type="PANTHER" id="PTHR39369">
    <property type="entry name" value="LIN-24 (TWENTY-FOUR) LIKE"/>
    <property type="match status" value="1"/>
</dbReference>
<keyword evidence="2" id="KW-1185">Reference proteome</keyword>
<dbReference type="SUPFAM" id="SSF56973">
    <property type="entry name" value="Aerolisin/ETX pore-forming domain"/>
    <property type="match status" value="1"/>
</dbReference>
<dbReference type="EMBL" id="BLXT01007005">
    <property type="protein sequence ID" value="GFO35878.1"/>
    <property type="molecule type" value="Genomic_DNA"/>
</dbReference>
<organism evidence="1 2">
    <name type="scientific">Plakobranchus ocellatus</name>
    <dbReference type="NCBI Taxonomy" id="259542"/>
    <lineage>
        <taxon>Eukaryota</taxon>
        <taxon>Metazoa</taxon>
        <taxon>Spiralia</taxon>
        <taxon>Lophotrochozoa</taxon>
        <taxon>Mollusca</taxon>
        <taxon>Gastropoda</taxon>
        <taxon>Heterobranchia</taxon>
        <taxon>Euthyneura</taxon>
        <taxon>Panpulmonata</taxon>
        <taxon>Sacoglossa</taxon>
        <taxon>Placobranchoidea</taxon>
        <taxon>Plakobranchidae</taxon>
        <taxon>Plakobranchus</taxon>
    </lineage>
</organism>
<name>A0AAV4CVF8_9GAST</name>